<proteinExistence type="predicted"/>
<evidence type="ECO:0000256" key="1">
    <source>
        <dbReference type="SAM" id="MobiDB-lite"/>
    </source>
</evidence>
<feature type="region of interest" description="Disordered" evidence="1">
    <location>
        <begin position="232"/>
        <end position="264"/>
    </location>
</feature>
<evidence type="ECO:0000313" key="3">
    <source>
        <dbReference type="Proteomes" id="UP001222325"/>
    </source>
</evidence>
<gene>
    <name evidence="2" type="ORF">B0H15DRAFT_1006723</name>
</gene>
<reference evidence="2" key="1">
    <citation type="submission" date="2023-03" db="EMBL/GenBank/DDBJ databases">
        <title>Massive genome expansion in bonnet fungi (Mycena s.s.) driven by repeated elements and novel gene families across ecological guilds.</title>
        <authorList>
            <consortium name="Lawrence Berkeley National Laboratory"/>
            <person name="Harder C.B."/>
            <person name="Miyauchi S."/>
            <person name="Viragh M."/>
            <person name="Kuo A."/>
            <person name="Thoen E."/>
            <person name="Andreopoulos B."/>
            <person name="Lu D."/>
            <person name="Skrede I."/>
            <person name="Drula E."/>
            <person name="Henrissat B."/>
            <person name="Morin E."/>
            <person name="Kohler A."/>
            <person name="Barry K."/>
            <person name="LaButti K."/>
            <person name="Morin E."/>
            <person name="Salamov A."/>
            <person name="Lipzen A."/>
            <person name="Mereny Z."/>
            <person name="Hegedus B."/>
            <person name="Baldrian P."/>
            <person name="Stursova M."/>
            <person name="Weitz H."/>
            <person name="Taylor A."/>
            <person name="Grigoriev I.V."/>
            <person name="Nagy L.G."/>
            <person name="Martin F."/>
            <person name="Kauserud H."/>
        </authorList>
    </citation>
    <scope>NUCLEOTIDE SEQUENCE</scope>
    <source>
        <strain evidence="2">CBHHK173m</strain>
    </source>
</reference>
<comment type="caution">
    <text evidence="2">The sequence shown here is derived from an EMBL/GenBank/DDBJ whole genome shotgun (WGS) entry which is preliminary data.</text>
</comment>
<keyword evidence="3" id="KW-1185">Reference proteome</keyword>
<feature type="region of interest" description="Disordered" evidence="1">
    <location>
        <begin position="165"/>
        <end position="189"/>
    </location>
</feature>
<protein>
    <submittedName>
        <fullName evidence="2">Uncharacterized protein</fullName>
    </submittedName>
</protein>
<name>A0AAD6TSC0_9AGAR</name>
<organism evidence="2 3">
    <name type="scientific">Mycena belliarum</name>
    <dbReference type="NCBI Taxonomy" id="1033014"/>
    <lineage>
        <taxon>Eukaryota</taxon>
        <taxon>Fungi</taxon>
        <taxon>Dikarya</taxon>
        <taxon>Basidiomycota</taxon>
        <taxon>Agaricomycotina</taxon>
        <taxon>Agaricomycetes</taxon>
        <taxon>Agaricomycetidae</taxon>
        <taxon>Agaricales</taxon>
        <taxon>Marasmiineae</taxon>
        <taxon>Mycenaceae</taxon>
        <taxon>Mycena</taxon>
    </lineage>
</organism>
<dbReference type="EMBL" id="JARJCN010000087">
    <property type="protein sequence ID" value="KAJ7075920.1"/>
    <property type="molecule type" value="Genomic_DNA"/>
</dbReference>
<feature type="region of interest" description="Disordered" evidence="1">
    <location>
        <begin position="94"/>
        <end position="122"/>
    </location>
</feature>
<sequence>MQSRPRTSQIGAYARLAGGRAGIGAASAYIPRVVYDHGAHAEAEEAQCENEGVPPLPRSLFRPATSKSSAGCAASLHSPSCLRGTQFWDVEPDPHAGCAGGDEEQGRAIDASDPEVGRGNGSWDTYDAGDVAAVPRCASPGSAEPRATVLDPQVLAAAAHFCPRRAPAPPLPHTATTSPLRESRAQRAKSDAITAVASPRIERIERACRKALYGYRRGNTPMTEDGLCVTHNAPPSLRSRDALPPGYGNGPNVLKPNRRGPSKEDLKVLNGIEML</sequence>
<dbReference type="Proteomes" id="UP001222325">
    <property type="component" value="Unassembled WGS sequence"/>
</dbReference>
<evidence type="ECO:0000313" key="2">
    <source>
        <dbReference type="EMBL" id="KAJ7075920.1"/>
    </source>
</evidence>
<accession>A0AAD6TSC0</accession>
<dbReference type="AlphaFoldDB" id="A0AAD6TSC0"/>